<dbReference type="RefSeq" id="WP_066815051.1">
    <property type="nucleotide sequence ID" value="NZ_CP012661.1"/>
</dbReference>
<dbReference type="CDD" id="cd04301">
    <property type="entry name" value="NAT_SF"/>
    <property type="match status" value="1"/>
</dbReference>
<sequence>MTDTLSFDQFTPDHLDGALHLSREAGWPHRREDWQFVLRLSRGVVALSGGKVVGTALATPFGAVAMANMIIVDRAMRGRGLGRSLMQRAMALVEAPEWRLVATADGLPLYEKLGFVACGRVLQHQGPVAAQAAPDGVEWAVQADLPALVALDRQATGADRADLIAELMAEGRLAVIREGGALAGFVALRRFGRGEVAGPVIAAGPDEAQRLLGFVFAQREGAFLRVDTTEAAGLAPWLAAQGLAAAGGGIAMRRGTPAAPETSPLQCFALAAQALG</sequence>
<evidence type="ECO:0000313" key="3">
    <source>
        <dbReference type="Proteomes" id="UP000076128"/>
    </source>
</evidence>
<dbReference type="AlphaFoldDB" id="A0A161GK60"/>
<dbReference type="PANTHER" id="PTHR47237">
    <property type="entry name" value="SLL0310 PROTEIN"/>
    <property type="match status" value="1"/>
</dbReference>
<dbReference type="EMBL" id="CP012661">
    <property type="protein sequence ID" value="AMY70453.1"/>
    <property type="molecule type" value="Genomic_DNA"/>
</dbReference>
<name>A0A161GK60_9RHOB</name>
<dbReference type="Gene3D" id="3.40.630.30">
    <property type="match status" value="1"/>
</dbReference>
<dbReference type="STRING" id="1335048.AKL17_3221"/>
<dbReference type="InterPro" id="IPR000182">
    <property type="entry name" value="GNAT_dom"/>
</dbReference>
<reference evidence="2 3" key="1">
    <citation type="submission" date="2015-09" db="EMBL/GenBank/DDBJ databases">
        <title>Complete genome sequence of Defluviimonas alba cai42t isolated from an oilfield in Xinjiang.</title>
        <authorList>
            <person name="Geng S."/>
            <person name="Pan X."/>
            <person name="Wu X."/>
        </authorList>
    </citation>
    <scope>NUCLEOTIDE SEQUENCE [LARGE SCALE GENOMIC DNA]</scope>
    <source>
        <strain evidence="3">cai42</strain>
    </source>
</reference>
<dbReference type="Pfam" id="PF13508">
    <property type="entry name" value="Acetyltransf_7"/>
    <property type="match status" value="1"/>
</dbReference>
<dbReference type="KEGG" id="daa:AKL17_3221"/>
<evidence type="ECO:0000259" key="1">
    <source>
        <dbReference type="PROSITE" id="PS51186"/>
    </source>
</evidence>
<dbReference type="PANTHER" id="PTHR47237:SF2">
    <property type="entry name" value="BLL4206 PROTEIN"/>
    <property type="match status" value="1"/>
</dbReference>
<dbReference type="OrthoDB" id="8453373at2"/>
<proteinExistence type="predicted"/>
<dbReference type="PROSITE" id="PS51186">
    <property type="entry name" value="GNAT"/>
    <property type="match status" value="1"/>
</dbReference>
<keyword evidence="3" id="KW-1185">Reference proteome</keyword>
<organism evidence="2 3">
    <name type="scientific">Frigidibacter mobilis</name>
    <dbReference type="NCBI Taxonomy" id="1335048"/>
    <lineage>
        <taxon>Bacteria</taxon>
        <taxon>Pseudomonadati</taxon>
        <taxon>Pseudomonadota</taxon>
        <taxon>Alphaproteobacteria</taxon>
        <taxon>Rhodobacterales</taxon>
        <taxon>Paracoccaceae</taxon>
        <taxon>Frigidibacter</taxon>
    </lineage>
</organism>
<dbReference type="SUPFAM" id="SSF55729">
    <property type="entry name" value="Acyl-CoA N-acyltransferases (Nat)"/>
    <property type="match status" value="1"/>
</dbReference>
<evidence type="ECO:0000313" key="2">
    <source>
        <dbReference type="EMBL" id="AMY70453.1"/>
    </source>
</evidence>
<protein>
    <submittedName>
        <fullName evidence="2">GCN5-related N-acetyltransferase</fullName>
    </submittedName>
</protein>
<dbReference type="InterPro" id="IPR041496">
    <property type="entry name" value="YitH/HolE_GNAT"/>
</dbReference>
<dbReference type="InterPro" id="IPR016181">
    <property type="entry name" value="Acyl_CoA_acyltransferase"/>
</dbReference>
<dbReference type="Proteomes" id="UP000076128">
    <property type="component" value="Chromosome"/>
</dbReference>
<keyword evidence="2" id="KW-0808">Transferase</keyword>
<dbReference type="PATRIC" id="fig|1335048.3.peg.3348"/>
<gene>
    <name evidence="2" type="ORF">AKL17_3221</name>
</gene>
<accession>A0A161GK60</accession>
<dbReference type="GO" id="GO:0016747">
    <property type="term" value="F:acyltransferase activity, transferring groups other than amino-acyl groups"/>
    <property type="evidence" value="ECO:0007669"/>
    <property type="project" value="InterPro"/>
</dbReference>
<dbReference type="InterPro" id="IPR052729">
    <property type="entry name" value="Acyl/Acetyltrans_Enzymes"/>
</dbReference>
<dbReference type="Pfam" id="PF18014">
    <property type="entry name" value="Acetyltransf_18"/>
    <property type="match status" value="1"/>
</dbReference>
<feature type="domain" description="N-acetyltransferase" evidence="1">
    <location>
        <begin position="5"/>
        <end position="144"/>
    </location>
</feature>
<dbReference type="Gene3D" id="3.40.630.90">
    <property type="match status" value="1"/>
</dbReference>